<dbReference type="OrthoDB" id="5931448at2759"/>
<feature type="region of interest" description="Disordered" evidence="1">
    <location>
        <begin position="408"/>
        <end position="437"/>
    </location>
</feature>
<dbReference type="AlphaFoldDB" id="A0A0V1KLM6"/>
<name>A0A0V1KLM6_9BILA</name>
<evidence type="ECO:0000313" key="3">
    <source>
        <dbReference type="Proteomes" id="UP000054721"/>
    </source>
</evidence>
<reference evidence="2 3" key="1">
    <citation type="submission" date="2015-05" db="EMBL/GenBank/DDBJ databases">
        <title>Evolution of Trichinella species and genotypes.</title>
        <authorList>
            <person name="Korhonen P.K."/>
            <person name="Edoardo P."/>
            <person name="Giuseppe L.R."/>
            <person name="Gasser R.B."/>
        </authorList>
    </citation>
    <scope>NUCLEOTIDE SEQUENCE [LARGE SCALE GENOMIC DNA]</scope>
    <source>
        <strain evidence="2">ISS10</strain>
    </source>
</reference>
<protein>
    <submittedName>
        <fullName evidence="2">Uncharacterized protein</fullName>
    </submittedName>
</protein>
<accession>A0A0V1KLM6</accession>
<gene>
    <name evidence="2" type="ORF">T02_2290</name>
</gene>
<sequence>MWHVERYCQLLIFRFVDCIINGFDGDPTASLSSLSGEFNDVVWSPASWRDVTFAMLPPTFVSLAAFVRELGPVASERSFELLLMVTVNGRWSSTVCLIQEPSGLSSERMWHRSSVSPAGSFVASTGLLPQSSPNDDAPVSPCSRVVMQVEEATSRTAAKCVLYAQYAEANRAQFPPEYALPDKDVLEAALQDWWSLVKELMENPQPKSDGDILHLNLFGTNLRRVHLREELSNITKLHYLRSCLSSPALKAIQGVTSYAHDETAQLTRLHDELNRHFLQLNALEKNSFVTDKMDDEITSDEFLAFLLDQARIRESNNATRTKATLKKDKPEVFRVWRESSARRLSAVHDTPRAGEMALCAEAPSQHCLLAEGTSQRGFSKEESGTGESSVPVLTVDRQKKRMEDKVRLEEHGQPVPSGRLARQSRHHASLAPRIQDSTAADTEKMYLQVKLLPDDRDVPFYTEGWVLHSLHEGLPVDAGEVRPYMLPLLTMQLRLTELMRADGVFSEIGVRKEEEKTEVNNTVFVQGIPDIASAQMIAEYFSESGEIMVWLKFPSLWRPSQFLDKSIIEAAEKLSISRKEFVRDLPIEWPKSKVLESFQCFGKLEMSWFSGIVERPSNSDGYEVKLKDPSGESLPVSSLQKCDGLCAAQESISPPAGRRGESWMFPRLSLAILQSYAYDGAAQLTRLHDELNRQNTFLCFQF</sequence>
<evidence type="ECO:0000256" key="1">
    <source>
        <dbReference type="SAM" id="MobiDB-lite"/>
    </source>
</evidence>
<proteinExistence type="predicted"/>
<evidence type="ECO:0000313" key="2">
    <source>
        <dbReference type="EMBL" id="KRZ48111.1"/>
    </source>
</evidence>
<comment type="caution">
    <text evidence="2">The sequence shown here is derived from an EMBL/GenBank/DDBJ whole genome shotgun (WGS) entry which is preliminary data.</text>
</comment>
<organism evidence="2 3">
    <name type="scientific">Trichinella nativa</name>
    <dbReference type="NCBI Taxonomy" id="6335"/>
    <lineage>
        <taxon>Eukaryota</taxon>
        <taxon>Metazoa</taxon>
        <taxon>Ecdysozoa</taxon>
        <taxon>Nematoda</taxon>
        <taxon>Enoplea</taxon>
        <taxon>Dorylaimia</taxon>
        <taxon>Trichinellida</taxon>
        <taxon>Trichinellidae</taxon>
        <taxon>Trichinella</taxon>
    </lineage>
</organism>
<dbReference type="EMBL" id="JYDW01000469">
    <property type="protein sequence ID" value="KRZ48111.1"/>
    <property type="molecule type" value="Genomic_DNA"/>
</dbReference>
<dbReference type="Proteomes" id="UP000054721">
    <property type="component" value="Unassembled WGS sequence"/>
</dbReference>
<keyword evidence="3" id="KW-1185">Reference proteome</keyword>